<evidence type="ECO:0000313" key="9">
    <source>
        <dbReference type="Proteomes" id="UP000005954"/>
    </source>
</evidence>
<keyword evidence="5 6" id="KW-0472">Membrane</keyword>
<sequence>MAISDNLKGALLMMASMAAFTINDMFMKMMTGQVPVVQLIFLRGALTTTAVSLLAWRMGAFSGRIAPRDRVFVALRTGAEICATYFFLTALSHMPLANITAILQALPLVLALAAALFLGEGFGWKRLVAIVIGFIGVMLIVRPGAEGFTIYSIYGLIAVCFVTVRDLSTRRLSRETPSMLVTWVTTVAITLVYGVVSTGVDWAPISGREALLLTLTSGSIFCGYLFSIMVMRVGEISFTAPFRYTGLLWALALGWFAFGEWPAPLTLLGAGIVAASGVFTIYREARTGRRTPLQYGPRIR</sequence>
<dbReference type="Pfam" id="PF00892">
    <property type="entry name" value="EamA"/>
    <property type="match status" value="1"/>
</dbReference>
<dbReference type="GO" id="GO:0016020">
    <property type="term" value="C:membrane"/>
    <property type="evidence" value="ECO:0007669"/>
    <property type="project" value="UniProtKB-SubCell"/>
</dbReference>
<dbReference type="SUPFAM" id="SSF103481">
    <property type="entry name" value="Multidrug resistance efflux transporter EmrE"/>
    <property type="match status" value="2"/>
</dbReference>
<dbReference type="EMBL" id="AALY01000001">
    <property type="protein sequence ID" value="EAP77000.1"/>
    <property type="molecule type" value="Genomic_DNA"/>
</dbReference>
<dbReference type="InterPro" id="IPR000620">
    <property type="entry name" value="EamA_dom"/>
</dbReference>
<dbReference type="eggNOG" id="COG0697">
    <property type="taxonomic scope" value="Bacteria"/>
</dbReference>
<comment type="similarity">
    <text evidence="2">Belongs to the drug/metabolite transporter (DMT) superfamily. 10 TMS drug/metabolite exporter (DME) (TC 2.A.7.3) family.</text>
</comment>
<reference evidence="8 9" key="1">
    <citation type="submission" date="2005-12" db="EMBL/GenBank/DDBJ databases">
        <authorList>
            <person name="Moran M.A."/>
            <person name="Ferriera S."/>
            <person name="Johnson J."/>
            <person name="Kravitz S."/>
            <person name="Halpern A."/>
            <person name="Remington K."/>
            <person name="Beeson K."/>
            <person name="Tran B."/>
            <person name="Rogers Y.-H."/>
            <person name="Friedman R."/>
            <person name="Venter J.C."/>
        </authorList>
    </citation>
    <scope>NUCLEOTIDE SEQUENCE [LARGE SCALE GENOMIC DNA]</scope>
    <source>
        <strain evidence="9">ATCC BAA-591 / DSM 15170 / ISM</strain>
    </source>
</reference>
<accession>A3SI19</accession>
<name>A3SI19_ROSNI</name>
<feature type="transmembrane region" description="Helical" evidence="6">
    <location>
        <begin position="39"/>
        <end position="59"/>
    </location>
</feature>
<feature type="transmembrane region" description="Helical" evidence="6">
    <location>
        <begin position="242"/>
        <end position="258"/>
    </location>
</feature>
<dbReference type="RefSeq" id="WP_009812403.1">
    <property type="nucleotide sequence ID" value="NZ_CH724156.1"/>
</dbReference>
<feature type="domain" description="EamA" evidence="7">
    <location>
        <begin position="8"/>
        <end position="141"/>
    </location>
</feature>
<evidence type="ECO:0000256" key="1">
    <source>
        <dbReference type="ARBA" id="ARBA00004141"/>
    </source>
</evidence>
<comment type="caution">
    <text evidence="8">The sequence shown here is derived from an EMBL/GenBank/DDBJ whole genome shotgun (WGS) entry which is preliminary data.</text>
</comment>
<dbReference type="OrthoDB" id="7165334at2"/>
<comment type="subcellular location">
    <subcellularLocation>
        <location evidence="1">Membrane</location>
        <topology evidence="1">Multi-pass membrane protein</topology>
    </subcellularLocation>
</comment>
<feature type="transmembrane region" description="Helical" evidence="6">
    <location>
        <begin position="7"/>
        <end position="27"/>
    </location>
</feature>
<dbReference type="HOGENOM" id="CLU_032828_2_0_5"/>
<dbReference type="STRING" id="89187.ISM_01885"/>
<gene>
    <name evidence="8" type="ORF">ISM_01885</name>
</gene>
<proteinExistence type="inferred from homology"/>
<keyword evidence="9" id="KW-1185">Reference proteome</keyword>
<feature type="transmembrane region" description="Helical" evidence="6">
    <location>
        <begin position="96"/>
        <end position="118"/>
    </location>
</feature>
<evidence type="ECO:0000259" key="7">
    <source>
        <dbReference type="Pfam" id="PF00892"/>
    </source>
</evidence>
<evidence type="ECO:0000256" key="2">
    <source>
        <dbReference type="ARBA" id="ARBA00009853"/>
    </source>
</evidence>
<keyword evidence="4 6" id="KW-1133">Transmembrane helix</keyword>
<organism evidence="8 9">
    <name type="scientific">Roseovarius nubinhibens (strain ATCC BAA-591 / DSM 15170 / ISM)</name>
    <dbReference type="NCBI Taxonomy" id="89187"/>
    <lineage>
        <taxon>Bacteria</taxon>
        <taxon>Pseudomonadati</taxon>
        <taxon>Pseudomonadota</taxon>
        <taxon>Alphaproteobacteria</taxon>
        <taxon>Rhodobacterales</taxon>
        <taxon>Roseobacteraceae</taxon>
        <taxon>Roseovarius</taxon>
    </lineage>
</organism>
<evidence type="ECO:0000256" key="4">
    <source>
        <dbReference type="ARBA" id="ARBA00022989"/>
    </source>
</evidence>
<keyword evidence="3 6" id="KW-0812">Transmembrane</keyword>
<dbReference type="AlphaFoldDB" id="A3SI19"/>
<feature type="transmembrane region" description="Helical" evidence="6">
    <location>
        <begin position="210"/>
        <end position="230"/>
    </location>
</feature>
<dbReference type="Proteomes" id="UP000005954">
    <property type="component" value="Unassembled WGS sequence"/>
</dbReference>
<evidence type="ECO:0000256" key="6">
    <source>
        <dbReference type="SAM" id="Phobius"/>
    </source>
</evidence>
<dbReference type="PANTHER" id="PTHR22911:SF6">
    <property type="entry name" value="SOLUTE CARRIER FAMILY 35 MEMBER G1"/>
    <property type="match status" value="1"/>
</dbReference>
<protein>
    <submittedName>
        <fullName evidence="8">Membrane protein, putative</fullName>
    </submittedName>
</protein>
<feature type="transmembrane region" description="Helical" evidence="6">
    <location>
        <begin position="180"/>
        <end position="198"/>
    </location>
</feature>
<evidence type="ECO:0000256" key="5">
    <source>
        <dbReference type="ARBA" id="ARBA00023136"/>
    </source>
</evidence>
<evidence type="ECO:0000313" key="8">
    <source>
        <dbReference type="EMBL" id="EAP77000.1"/>
    </source>
</evidence>
<feature type="transmembrane region" description="Helical" evidence="6">
    <location>
        <begin position="127"/>
        <end position="145"/>
    </location>
</feature>
<dbReference type="InterPro" id="IPR037185">
    <property type="entry name" value="EmrE-like"/>
</dbReference>
<dbReference type="PANTHER" id="PTHR22911">
    <property type="entry name" value="ACYL-MALONYL CONDENSING ENZYME-RELATED"/>
    <property type="match status" value="1"/>
</dbReference>
<evidence type="ECO:0000256" key="3">
    <source>
        <dbReference type="ARBA" id="ARBA00022692"/>
    </source>
</evidence>
<feature type="transmembrane region" description="Helical" evidence="6">
    <location>
        <begin position="264"/>
        <end position="282"/>
    </location>
</feature>
<feature type="transmembrane region" description="Helical" evidence="6">
    <location>
        <begin position="151"/>
        <end position="168"/>
    </location>
</feature>